<accession>A0ABY9D293</accession>
<proteinExistence type="predicted"/>
<dbReference type="Proteomes" id="UP001227230">
    <property type="component" value="Chromosome 13"/>
</dbReference>
<dbReference type="PANTHER" id="PTHR34145:SF53">
    <property type="entry name" value="LEUCINE-RICH REPEAT DOMAIN SUPERFAMILY"/>
    <property type="match status" value="1"/>
</dbReference>
<dbReference type="Pfam" id="PF23622">
    <property type="entry name" value="LRR_At1g61320_AtMIF1"/>
    <property type="match status" value="2"/>
</dbReference>
<dbReference type="SUPFAM" id="SSF52047">
    <property type="entry name" value="RNI-like"/>
    <property type="match status" value="1"/>
</dbReference>
<dbReference type="InterPro" id="IPR036047">
    <property type="entry name" value="F-box-like_dom_sf"/>
</dbReference>
<dbReference type="InterPro" id="IPR053781">
    <property type="entry name" value="F-box_AtFBL13-like"/>
</dbReference>
<keyword evidence="3" id="KW-1185">Reference proteome</keyword>
<feature type="domain" description="F-box" evidence="1">
    <location>
        <begin position="255"/>
        <end position="302"/>
    </location>
</feature>
<organism evidence="2 3">
    <name type="scientific">Vitis vinifera</name>
    <name type="common">Grape</name>
    <dbReference type="NCBI Taxonomy" id="29760"/>
    <lineage>
        <taxon>Eukaryota</taxon>
        <taxon>Viridiplantae</taxon>
        <taxon>Streptophyta</taxon>
        <taxon>Embryophyta</taxon>
        <taxon>Tracheophyta</taxon>
        <taxon>Spermatophyta</taxon>
        <taxon>Magnoliopsida</taxon>
        <taxon>eudicotyledons</taxon>
        <taxon>Gunneridae</taxon>
        <taxon>Pentapetalae</taxon>
        <taxon>rosids</taxon>
        <taxon>Vitales</taxon>
        <taxon>Vitaceae</taxon>
        <taxon>Viteae</taxon>
        <taxon>Vitis</taxon>
    </lineage>
</organism>
<dbReference type="SUPFAM" id="SSF81383">
    <property type="entry name" value="F-box domain"/>
    <property type="match status" value="1"/>
</dbReference>
<evidence type="ECO:0000313" key="2">
    <source>
        <dbReference type="EMBL" id="WKA00872.1"/>
    </source>
</evidence>
<dbReference type="PROSITE" id="PS50181">
    <property type="entry name" value="FBOX"/>
    <property type="match status" value="1"/>
</dbReference>
<evidence type="ECO:0000313" key="3">
    <source>
        <dbReference type="Proteomes" id="UP001227230"/>
    </source>
</evidence>
<dbReference type="InterPro" id="IPR055357">
    <property type="entry name" value="LRR_At1g61320_AtMIF1"/>
</dbReference>
<dbReference type="InterPro" id="IPR001810">
    <property type="entry name" value="F-box_dom"/>
</dbReference>
<dbReference type="InterPro" id="IPR032675">
    <property type="entry name" value="LRR_dom_sf"/>
</dbReference>
<dbReference type="InterPro" id="IPR053772">
    <property type="entry name" value="At1g61320/At1g61330-like"/>
</dbReference>
<evidence type="ECO:0000259" key="1">
    <source>
        <dbReference type="PROSITE" id="PS50181"/>
    </source>
</evidence>
<gene>
    <name evidence="2" type="ORF">VitviT2T_019191</name>
</gene>
<dbReference type="CDD" id="cd22160">
    <property type="entry name" value="F-box_AtFBL13-like"/>
    <property type="match status" value="1"/>
</dbReference>
<dbReference type="Pfam" id="PF00646">
    <property type="entry name" value="F-box"/>
    <property type="match status" value="1"/>
</dbReference>
<reference evidence="2 3" key="1">
    <citation type="journal article" date="2023" name="Hortic Res">
        <title>The complete reference genome for grapevine (Vitis vinifera L.) genetics and breeding.</title>
        <authorList>
            <person name="Shi X."/>
            <person name="Cao S."/>
            <person name="Wang X."/>
            <person name="Huang S."/>
            <person name="Wang Y."/>
            <person name="Liu Z."/>
            <person name="Liu W."/>
            <person name="Leng X."/>
            <person name="Peng Y."/>
            <person name="Wang N."/>
            <person name="Wang Y."/>
            <person name="Ma Z."/>
            <person name="Xu X."/>
            <person name="Zhang F."/>
            <person name="Xue H."/>
            <person name="Zhong H."/>
            <person name="Wang Y."/>
            <person name="Zhang K."/>
            <person name="Velt A."/>
            <person name="Avia K."/>
            <person name="Holtgrawe D."/>
            <person name="Grimplet J."/>
            <person name="Matus J.T."/>
            <person name="Ware D."/>
            <person name="Wu X."/>
            <person name="Wang H."/>
            <person name="Liu C."/>
            <person name="Fang Y."/>
            <person name="Rustenholz C."/>
            <person name="Cheng Z."/>
            <person name="Xiao H."/>
            <person name="Zhou Y."/>
        </authorList>
    </citation>
    <scope>NUCLEOTIDE SEQUENCE [LARGE SCALE GENOMIC DNA]</scope>
    <source>
        <strain evidence="3">cv. Pinot noir / PN40024</strain>
        <tissue evidence="2">Leaf</tissue>
    </source>
</reference>
<name>A0ABY9D293_VITVI</name>
<dbReference type="EMBL" id="CP126660">
    <property type="protein sequence ID" value="WKA00872.1"/>
    <property type="molecule type" value="Genomic_DNA"/>
</dbReference>
<sequence length="725" mass="83670">MIRTLHLISVTNLTSEAVSSTISKFQSLENLIIKGCPGLHSLHIDASDRFSHLMIFNCLHLKFLRINASNLDKFRFRGLFPKFTCASSLCLKDAMLDFEGGLASDPSGYLELVSAIKKVQILTLRRWTFEEHMPIKMFGYQEINLHTRFSSCLDYLEELWWIDNSMDKYNIIVLLSFLKMCPSLENLFISIDPTGYSGRSTSKRLSEVPQHTRLNHLKFIKLEGAMKEEDKISLAENLLEIICAWNRDVIEENTNDLISKLPDEVLCYIISFLPFESAVQTSFLSTRWRGLWNTALRLVVQYGSVEDIGSATVAFADHIDEPHLSIWRLLYHSNLKMLRNSRRLQFHFGQGSILLATIVANEILHLDFSEGMDEFSGEFGWHFETDNHSHWPGFSSLSKHSFPPYIFVKTLHLISVTCLTSEAVSSMVSKCLFLESLTIKECPGLQTLLIHTGHNFHHLTVFNCLQLMSLYIKAPGLQKFRYGGLLPRFKYESSSCLKDAMLDFRGGPSYDPLKYKDLKASEILPDITNVRILTLCRWTFEHIQIKFLNHFLPEASRPCPSRAHWPFQLGELRELWWIDSSMDKHNIDALLTFLKLCPSLEKLFINIDPRSNFIPSISHKHSSHEVAEYKRLDHLKVIKMEGVMNEEEKIISLAEHLLEVATMEPLIIAKSHENRLCRLVKVQLSNRNCKNVPPPFQEKKYCYQFVEVEEGYSDELCFKHPHMDL</sequence>
<protein>
    <recommendedName>
        <fullName evidence="1">F-box domain-containing protein</fullName>
    </recommendedName>
</protein>
<dbReference type="PANTHER" id="PTHR34145">
    <property type="entry name" value="OS02G0105600 PROTEIN"/>
    <property type="match status" value="1"/>
</dbReference>
<dbReference type="Gene3D" id="3.80.10.10">
    <property type="entry name" value="Ribonuclease Inhibitor"/>
    <property type="match status" value="1"/>
</dbReference>